<dbReference type="AlphaFoldDB" id="A0A9P8XUE1"/>
<feature type="region of interest" description="Disordered" evidence="1">
    <location>
        <begin position="280"/>
        <end position="307"/>
    </location>
</feature>
<feature type="region of interest" description="Disordered" evidence="1">
    <location>
        <begin position="217"/>
        <end position="265"/>
    </location>
</feature>
<accession>A0A9P8XUE1</accession>
<protein>
    <submittedName>
        <fullName evidence="2">Uncharacterized protein</fullName>
    </submittedName>
</protein>
<feature type="compositionally biased region" description="Basic and acidic residues" evidence="1">
    <location>
        <begin position="102"/>
        <end position="111"/>
    </location>
</feature>
<feature type="compositionally biased region" description="Low complexity" evidence="1">
    <location>
        <begin position="487"/>
        <end position="499"/>
    </location>
</feature>
<feature type="region of interest" description="Disordered" evidence="1">
    <location>
        <begin position="95"/>
        <end position="177"/>
    </location>
</feature>
<organism evidence="2 3">
    <name type="scientific">Microdochium trichocladiopsis</name>
    <dbReference type="NCBI Taxonomy" id="1682393"/>
    <lineage>
        <taxon>Eukaryota</taxon>
        <taxon>Fungi</taxon>
        <taxon>Dikarya</taxon>
        <taxon>Ascomycota</taxon>
        <taxon>Pezizomycotina</taxon>
        <taxon>Sordariomycetes</taxon>
        <taxon>Xylariomycetidae</taxon>
        <taxon>Xylariales</taxon>
        <taxon>Microdochiaceae</taxon>
        <taxon>Microdochium</taxon>
    </lineage>
</organism>
<feature type="compositionally biased region" description="Polar residues" evidence="1">
    <location>
        <begin position="500"/>
        <end position="510"/>
    </location>
</feature>
<feature type="compositionally biased region" description="Gly residues" evidence="1">
    <location>
        <begin position="543"/>
        <end position="560"/>
    </location>
</feature>
<dbReference type="EMBL" id="JAGTJQ010000011">
    <property type="protein sequence ID" value="KAH7018307.1"/>
    <property type="molecule type" value="Genomic_DNA"/>
</dbReference>
<dbReference type="RefSeq" id="XP_046006574.1">
    <property type="nucleotide sequence ID" value="XM_046157330.1"/>
</dbReference>
<dbReference type="Proteomes" id="UP000756346">
    <property type="component" value="Unassembled WGS sequence"/>
</dbReference>
<feature type="region of interest" description="Disordered" evidence="1">
    <location>
        <begin position="444"/>
        <end position="588"/>
    </location>
</feature>
<feature type="compositionally biased region" description="Polar residues" evidence="1">
    <location>
        <begin position="330"/>
        <end position="341"/>
    </location>
</feature>
<proteinExistence type="predicted"/>
<name>A0A9P8XUE1_9PEZI</name>
<feature type="compositionally biased region" description="Low complexity" evidence="1">
    <location>
        <begin position="381"/>
        <end position="405"/>
    </location>
</feature>
<gene>
    <name evidence="2" type="ORF">B0I36DRAFT_354599</name>
</gene>
<reference evidence="2" key="1">
    <citation type="journal article" date="2021" name="Nat. Commun.">
        <title>Genetic determinants of endophytism in the Arabidopsis root mycobiome.</title>
        <authorList>
            <person name="Mesny F."/>
            <person name="Miyauchi S."/>
            <person name="Thiergart T."/>
            <person name="Pickel B."/>
            <person name="Atanasova L."/>
            <person name="Karlsson M."/>
            <person name="Huettel B."/>
            <person name="Barry K.W."/>
            <person name="Haridas S."/>
            <person name="Chen C."/>
            <person name="Bauer D."/>
            <person name="Andreopoulos W."/>
            <person name="Pangilinan J."/>
            <person name="LaButti K."/>
            <person name="Riley R."/>
            <person name="Lipzen A."/>
            <person name="Clum A."/>
            <person name="Drula E."/>
            <person name="Henrissat B."/>
            <person name="Kohler A."/>
            <person name="Grigoriev I.V."/>
            <person name="Martin F.M."/>
            <person name="Hacquard S."/>
        </authorList>
    </citation>
    <scope>NUCLEOTIDE SEQUENCE</scope>
    <source>
        <strain evidence="2">MPI-CAGE-CH-0230</strain>
    </source>
</reference>
<keyword evidence="3" id="KW-1185">Reference proteome</keyword>
<feature type="compositionally biased region" description="Basic residues" evidence="1">
    <location>
        <begin position="128"/>
        <end position="143"/>
    </location>
</feature>
<sequence>MCFPFIPKRKRRNRSGGRALRGLGISSPRQSLEETLVSSLTVLSSNERYGFNNNDSLEMNSDSSSTLMPPPRLADRRILDQARFRTSVAVPSGIQLGSVNRNDADRHHQTERGAGGGSPSRQQGQTQYHHHHEHHHHHDHHHHQEQARTGTHSRGLSPGEHYQPPENAQQEENGVNDVERVRTGSIRSNSNGNDLPRFHYQQANHGSQVAQLVLSNDGDGEENDAVDSPGLTGRISGQARPRSSSPVKSSGIKGSRGPGHHDNTSQTTIRLVQPTYQHELLPTTPGGLAAASSSAGMDGRGRSEHTASWAGFAPPLEAREEPVSPAHPTTPASHDSANWMISSQDDDSRDDSYPPRTRSPATGRVAQIQKSHSAPVTPFPSLGSHTTTTTTTDYGSTGTPTKTSSYYYPPDAAAARYESYQALDVIDQESIKSRLSAERDRVMERLAPRRGPSPFPCLSGAEGATSPHATPNHHSHADGRARTRTPSVGGSSVSAFSFSNTPPGMSTAPHTPTGRASAAGRYGAGTASPLGAGSVRRGNSDNGSGGGGGGNGGSSGGGNISGILDRACPKYRPKDKDKSQGGPRDGGN</sequence>
<feature type="compositionally biased region" description="Low complexity" evidence="1">
    <location>
        <begin position="513"/>
        <end position="528"/>
    </location>
</feature>
<feature type="compositionally biased region" description="Low complexity" evidence="1">
    <location>
        <begin position="286"/>
        <end position="297"/>
    </location>
</feature>
<evidence type="ECO:0000313" key="3">
    <source>
        <dbReference type="Proteomes" id="UP000756346"/>
    </source>
</evidence>
<dbReference type="GeneID" id="70186876"/>
<feature type="region of interest" description="Disordered" evidence="1">
    <location>
        <begin position="319"/>
        <end position="405"/>
    </location>
</feature>
<evidence type="ECO:0000313" key="2">
    <source>
        <dbReference type="EMBL" id="KAH7018307.1"/>
    </source>
</evidence>
<comment type="caution">
    <text evidence="2">The sequence shown here is derived from an EMBL/GenBank/DDBJ whole genome shotgun (WGS) entry which is preliminary data.</text>
</comment>
<evidence type="ECO:0000256" key="1">
    <source>
        <dbReference type="SAM" id="MobiDB-lite"/>
    </source>
</evidence>